<sequence length="793" mass="87677">MASNPPPYTSPHSVSRSKTSRDEIRSLADEMLRASLTRGAASPASSVGSTPPSYRRSARPPNPAELLSRERNPGATRVGTFSAADAKARVRHLQREVERAKADVPQRATGGLFKAACSADLLFLIDTTGSMYSYINAAKEQVRSIVDDIKNSFLNESEVRVAVVSYKDHGDLPNIEFLDFTPSADQVFQFLGRLNASGGADAPEDVLGGVYQALNVSWKQQTRCIIHIADAPPHGAGVLHDMGDGSDHYPHPGSEPHGLTYEPLLKQLIQLDVNYALLRVNSSTDRMALAFAQVYATSNADAKLLPSNIYSTQVNGMYSKSRSGLWSGASTKHADLQFEEMELGTTYSQLRHLVVRTVTTSVSRTAGRMSLALSTVPRRSAAGGKGKSMATDLTAIREDEGSGGSAREVYFEKDPPQWDTPGWLDETLEVEGFCPDMVVQSANSLNEMMNADENIKLSVTQLTIRARSKPFAEGSVRVASYARTAASTSKFVVKSFKDDSKMLAHLAEDMRIQALCKAFALEFNGLLKIEPPIDFIVTTCLQSKAKVGSEGGCLSLEPFIDGEYIKYNNNSMFVKEDSLDEPDPFNQIAQAFSHFTFERSWGHFLVNDLQGVGHLLTDPAIQTVDHERFKLAETNLYEEGFKFFFVSHECNSICRKLELKSNREMVVSGNYEFRERWPAIEPTVCCSNKLCRRIVRLASTHESDKFPSYHWCSTCWPQLQSSMVRWICMAPGPNHEFDMSKFFYESQGQLAPRRCPEHVEKDKSVSSAAVVGGSLWSRMKAGGPKRSIAGRSW</sequence>
<evidence type="ECO:0000256" key="7">
    <source>
        <dbReference type="SAM" id="MobiDB-lite"/>
    </source>
</evidence>
<name>A0A2J6SJY2_9HELO</name>
<feature type="compositionally biased region" description="Polar residues" evidence="7">
    <location>
        <begin position="43"/>
        <end position="52"/>
    </location>
</feature>
<dbReference type="CDD" id="cd04515">
    <property type="entry name" value="Alpha_kinase"/>
    <property type="match status" value="1"/>
</dbReference>
<dbReference type="InterPro" id="IPR011009">
    <property type="entry name" value="Kinase-like_dom_sf"/>
</dbReference>
<keyword evidence="4" id="KW-0808">Transferase</keyword>
<dbReference type="Gene3D" id="3.40.50.410">
    <property type="entry name" value="von Willebrand factor, type A domain"/>
    <property type="match status" value="1"/>
</dbReference>
<evidence type="ECO:0000256" key="3">
    <source>
        <dbReference type="ARBA" id="ARBA00022527"/>
    </source>
</evidence>
<comment type="subcellular location">
    <subcellularLocation>
        <location evidence="1">Secreted</location>
    </subcellularLocation>
</comment>
<gene>
    <name evidence="10" type="ORF">K444DRAFT_573493</name>
</gene>
<feature type="region of interest" description="Disordered" evidence="7">
    <location>
        <begin position="1"/>
        <end position="77"/>
    </location>
</feature>
<feature type="domain" description="Alpha-type protein kinase" evidence="9">
    <location>
        <begin position="447"/>
        <end position="662"/>
    </location>
</feature>
<feature type="compositionally biased region" description="Basic and acidic residues" evidence="7">
    <location>
        <begin position="19"/>
        <end position="32"/>
    </location>
</feature>
<keyword evidence="3" id="KW-0723">Serine/threonine-protein kinase</keyword>
<keyword evidence="2" id="KW-0964">Secreted</keyword>
<dbReference type="InterPro" id="IPR004166">
    <property type="entry name" value="a-kinase_dom"/>
</dbReference>
<dbReference type="InterPro" id="IPR056861">
    <property type="entry name" value="HMCN1-like_VWA"/>
</dbReference>
<evidence type="ECO:0000256" key="4">
    <source>
        <dbReference type="ARBA" id="ARBA00022679"/>
    </source>
</evidence>
<dbReference type="Pfam" id="PF02816">
    <property type="entry name" value="Alpha_kinase"/>
    <property type="match status" value="1"/>
</dbReference>
<dbReference type="OrthoDB" id="301415at2759"/>
<reference evidence="10 11" key="1">
    <citation type="submission" date="2016-04" db="EMBL/GenBank/DDBJ databases">
        <title>A degradative enzymes factory behind the ericoid mycorrhizal symbiosis.</title>
        <authorList>
            <consortium name="DOE Joint Genome Institute"/>
            <person name="Martino E."/>
            <person name="Morin E."/>
            <person name="Grelet G."/>
            <person name="Kuo A."/>
            <person name="Kohler A."/>
            <person name="Daghino S."/>
            <person name="Barry K."/>
            <person name="Choi C."/>
            <person name="Cichocki N."/>
            <person name="Clum A."/>
            <person name="Copeland A."/>
            <person name="Hainaut M."/>
            <person name="Haridas S."/>
            <person name="Labutti K."/>
            <person name="Lindquist E."/>
            <person name="Lipzen A."/>
            <person name="Khouja H.-R."/>
            <person name="Murat C."/>
            <person name="Ohm R."/>
            <person name="Olson A."/>
            <person name="Spatafora J."/>
            <person name="Veneault-Fourrey C."/>
            <person name="Henrissat B."/>
            <person name="Grigoriev I."/>
            <person name="Martin F."/>
            <person name="Perotto S."/>
        </authorList>
    </citation>
    <scope>NUCLEOTIDE SEQUENCE [LARGE SCALE GENOMIC DNA]</scope>
    <source>
        <strain evidence="10 11">E</strain>
    </source>
</reference>
<keyword evidence="6" id="KW-0418">Kinase</keyword>
<evidence type="ECO:0000259" key="9">
    <source>
        <dbReference type="PROSITE" id="PS51158"/>
    </source>
</evidence>
<dbReference type="Gene3D" id="3.30.200.20">
    <property type="entry name" value="Phosphorylase Kinase, domain 1"/>
    <property type="match status" value="1"/>
</dbReference>
<evidence type="ECO:0000256" key="6">
    <source>
        <dbReference type="ARBA" id="ARBA00022777"/>
    </source>
</evidence>
<dbReference type="GO" id="GO:0004674">
    <property type="term" value="F:protein serine/threonine kinase activity"/>
    <property type="evidence" value="ECO:0007669"/>
    <property type="project" value="UniProtKB-KW"/>
</dbReference>
<dbReference type="InParanoid" id="A0A2J6SJY2"/>
<dbReference type="InterPro" id="IPR002035">
    <property type="entry name" value="VWF_A"/>
</dbReference>
<dbReference type="RefSeq" id="XP_024727968.1">
    <property type="nucleotide sequence ID" value="XM_024877406.1"/>
</dbReference>
<dbReference type="Proteomes" id="UP000235371">
    <property type="component" value="Unassembled WGS sequence"/>
</dbReference>
<dbReference type="SUPFAM" id="SSF56112">
    <property type="entry name" value="Protein kinase-like (PK-like)"/>
    <property type="match status" value="1"/>
</dbReference>
<dbReference type="InterPro" id="IPR052969">
    <property type="entry name" value="Thr-specific_kinase-like"/>
</dbReference>
<dbReference type="PANTHER" id="PTHR47763">
    <property type="entry name" value="ALPHA-PROTEIN KINASE VWKA"/>
    <property type="match status" value="1"/>
</dbReference>
<keyword evidence="5" id="KW-0732">Signal</keyword>
<accession>A0A2J6SJY2</accession>
<dbReference type="CDD" id="cd00198">
    <property type="entry name" value="vWFA"/>
    <property type="match status" value="1"/>
</dbReference>
<evidence type="ECO:0000259" key="8">
    <source>
        <dbReference type="PROSITE" id="PS50234"/>
    </source>
</evidence>
<protein>
    <recommendedName>
        <fullName evidence="12">Alpha-type protein kinase domain-containing protein</fullName>
    </recommendedName>
</protein>
<dbReference type="PROSITE" id="PS51158">
    <property type="entry name" value="ALPHA_KINASE"/>
    <property type="match status" value="1"/>
</dbReference>
<organism evidence="10 11">
    <name type="scientific">Hyaloscypha bicolor E</name>
    <dbReference type="NCBI Taxonomy" id="1095630"/>
    <lineage>
        <taxon>Eukaryota</taxon>
        <taxon>Fungi</taxon>
        <taxon>Dikarya</taxon>
        <taxon>Ascomycota</taxon>
        <taxon>Pezizomycotina</taxon>
        <taxon>Leotiomycetes</taxon>
        <taxon>Helotiales</taxon>
        <taxon>Hyaloscyphaceae</taxon>
        <taxon>Hyaloscypha</taxon>
        <taxon>Hyaloscypha bicolor</taxon>
    </lineage>
</organism>
<keyword evidence="11" id="KW-1185">Reference proteome</keyword>
<feature type="domain" description="VWFA" evidence="8">
    <location>
        <begin position="120"/>
        <end position="321"/>
    </location>
</feature>
<dbReference type="InterPro" id="IPR036465">
    <property type="entry name" value="vWFA_dom_sf"/>
</dbReference>
<dbReference type="PROSITE" id="PS50234">
    <property type="entry name" value="VWFA"/>
    <property type="match status" value="1"/>
</dbReference>
<evidence type="ECO:0000313" key="11">
    <source>
        <dbReference type="Proteomes" id="UP000235371"/>
    </source>
</evidence>
<dbReference type="AlphaFoldDB" id="A0A2J6SJY2"/>
<dbReference type="GO" id="GO:0005524">
    <property type="term" value="F:ATP binding"/>
    <property type="evidence" value="ECO:0007669"/>
    <property type="project" value="InterPro"/>
</dbReference>
<dbReference type="SMART" id="SM00811">
    <property type="entry name" value="Alpha_kinase"/>
    <property type="match status" value="1"/>
</dbReference>
<dbReference type="PANTHER" id="PTHR47763:SF4">
    <property type="entry name" value="ALPHA-PROTEIN KINASE VWKA"/>
    <property type="match status" value="1"/>
</dbReference>
<proteinExistence type="predicted"/>
<dbReference type="Pfam" id="PF25106">
    <property type="entry name" value="VWA_4"/>
    <property type="match status" value="1"/>
</dbReference>
<evidence type="ECO:0008006" key="12">
    <source>
        <dbReference type="Google" id="ProtNLM"/>
    </source>
</evidence>
<dbReference type="GeneID" id="36585483"/>
<evidence type="ECO:0000256" key="5">
    <source>
        <dbReference type="ARBA" id="ARBA00022729"/>
    </source>
</evidence>
<evidence type="ECO:0000256" key="2">
    <source>
        <dbReference type="ARBA" id="ARBA00022525"/>
    </source>
</evidence>
<evidence type="ECO:0000256" key="1">
    <source>
        <dbReference type="ARBA" id="ARBA00004613"/>
    </source>
</evidence>
<dbReference type="EMBL" id="KZ613912">
    <property type="protein sequence ID" value="PMD51064.1"/>
    <property type="molecule type" value="Genomic_DNA"/>
</dbReference>
<evidence type="ECO:0000313" key="10">
    <source>
        <dbReference type="EMBL" id="PMD51064.1"/>
    </source>
</evidence>
<dbReference type="SUPFAM" id="SSF53300">
    <property type="entry name" value="vWA-like"/>
    <property type="match status" value="1"/>
</dbReference>